<name>A0A6P1NYZ7_9BACT</name>
<evidence type="ECO:0000313" key="2">
    <source>
        <dbReference type="EMBL" id="QHL87061.1"/>
    </source>
</evidence>
<dbReference type="NCBIfam" id="TIGR04183">
    <property type="entry name" value="Por_Secre_tail"/>
    <property type="match status" value="1"/>
</dbReference>
<dbReference type="InterPro" id="IPR026444">
    <property type="entry name" value="Secre_tail"/>
</dbReference>
<dbReference type="InterPro" id="IPR013783">
    <property type="entry name" value="Ig-like_fold"/>
</dbReference>
<feature type="domain" description="Secretion system C-terminal sorting" evidence="1">
    <location>
        <begin position="151"/>
        <end position="228"/>
    </location>
</feature>
<evidence type="ECO:0000259" key="1">
    <source>
        <dbReference type="Pfam" id="PF18962"/>
    </source>
</evidence>
<dbReference type="Gene3D" id="2.60.40.10">
    <property type="entry name" value="Immunoglobulins"/>
    <property type="match status" value="1"/>
</dbReference>
<evidence type="ECO:0000313" key="3">
    <source>
        <dbReference type="Proteomes" id="UP000464214"/>
    </source>
</evidence>
<dbReference type="Proteomes" id="UP000464214">
    <property type="component" value="Chromosome"/>
</dbReference>
<reference evidence="2 3" key="1">
    <citation type="submission" date="2020-01" db="EMBL/GenBank/DDBJ databases">
        <authorList>
            <person name="Kim M."/>
        </authorList>
    </citation>
    <scope>NUCLEOTIDE SEQUENCE [LARGE SCALE GENOMIC DNA]</scope>
    <source>
        <strain evidence="2 3">BT10</strain>
    </source>
</reference>
<dbReference type="Pfam" id="PF18962">
    <property type="entry name" value="Por_Secre_tail"/>
    <property type="match status" value="1"/>
</dbReference>
<protein>
    <submittedName>
        <fullName evidence="2">T9SS type A sorting domain-containing protein</fullName>
    </submittedName>
</protein>
<dbReference type="EMBL" id="CP047897">
    <property type="protein sequence ID" value="QHL87061.1"/>
    <property type="molecule type" value="Genomic_DNA"/>
</dbReference>
<sequence>MSAKVGAQAGTLWVRLEELNAQGQKTGNSIIRTLAVSPFPNPLPVELVKFAGVAKSGAVELSWSTASEKNNDRYEVERSANGRDFLKIGTVTGAGNSSVLLHYQFLDSSPLSGTTYYRLKQVDYDLQYEYSKVIAVKTAQAGTNFEAVLSPNPVVENLLSIRLKNYSSDKGAVELSLTDLSGKVVFKKQLDPTGQEIRVEFNPNQVKKGMYLATVTSAGNAQVQRILIQ</sequence>
<proteinExistence type="predicted"/>
<accession>A0A6P1NYZ7</accession>
<gene>
    <name evidence="2" type="ORF">GU926_06260</name>
</gene>
<keyword evidence="3" id="KW-1185">Reference proteome</keyword>
<dbReference type="KEGG" id="nib:GU926_06260"/>
<dbReference type="RefSeq" id="WP_160690075.1">
    <property type="nucleotide sequence ID" value="NZ_CP047897.1"/>
</dbReference>
<organism evidence="2 3">
    <name type="scientific">Nibribacter ruber</name>
    <dbReference type="NCBI Taxonomy" id="2698458"/>
    <lineage>
        <taxon>Bacteria</taxon>
        <taxon>Pseudomonadati</taxon>
        <taxon>Bacteroidota</taxon>
        <taxon>Cytophagia</taxon>
        <taxon>Cytophagales</taxon>
        <taxon>Hymenobacteraceae</taxon>
        <taxon>Nibribacter</taxon>
    </lineage>
</organism>
<dbReference type="AlphaFoldDB" id="A0A6P1NYZ7"/>